<gene>
    <name evidence="2" type="ORF">ElyMa_000836600</name>
</gene>
<accession>A0AAV4H1R1</accession>
<dbReference type="AlphaFoldDB" id="A0AAV4H1R1"/>
<organism evidence="2 3">
    <name type="scientific">Elysia marginata</name>
    <dbReference type="NCBI Taxonomy" id="1093978"/>
    <lineage>
        <taxon>Eukaryota</taxon>
        <taxon>Metazoa</taxon>
        <taxon>Spiralia</taxon>
        <taxon>Lophotrochozoa</taxon>
        <taxon>Mollusca</taxon>
        <taxon>Gastropoda</taxon>
        <taxon>Heterobranchia</taxon>
        <taxon>Euthyneura</taxon>
        <taxon>Panpulmonata</taxon>
        <taxon>Sacoglossa</taxon>
        <taxon>Placobranchoidea</taxon>
        <taxon>Plakobranchidae</taxon>
        <taxon>Elysia</taxon>
    </lineage>
</organism>
<keyword evidence="1" id="KW-0732">Signal</keyword>
<name>A0AAV4H1R1_9GAST</name>
<feature type="signal peptide" evidence="1">
    <location>
        <begin position="1"/>
        <end position="25"/>
    </location>
</feature>
<comment type="caution">
    <text evidence="2">The sequence shown here is derived from an EMBL/GenBank/DDBJ whole genome shotgun (WGS) entry which is preliminary data.</text>
</comment>
<sequence length="96" mass="10889">MMLRFRTVVVGLASVLPLLAVVVLGEPFYQRRDHMDQDKYVKPSNNTNVVKDLTDAELRFVEDFLLPPQGYAKALNVDGCPQDQMLLKRNGRANKV</sequence>
<dbReference type="EMBL" id="BMAT01001711">
    <property type="protein sequence ID" value="GFR91143.1"/>
    <property type="molecule type" value="Genomic_DNA"/>
</dbReference>
<keyword evidence="3" id="KW-1185">Reference proteome</keyword>
<feature type="chain" id="PRO_5043831270" evidence="1">
    <location>
        <begin position="26"/>
        <end position="96"/>
    </location>
</feature>
<evidence type="ECO:0000313" key="3">
    <source>
        <dbReference type="Proteomes" id="UP000762676"/>
    </source>
</evidence>
<protein>
    <submittedName>
        <fullName evidence="2">Uncharacterized protein</fullName>
    </submittedName>
</protein>
<reference evidence="2 3" key="1">
    <citation type="journal article" date="2021" name="Elife">
        <title>Chloroplast acquisition without the gene transfer in kleptoplastic sea slugs, Plakobranchus ocellatus.</title>
        <authorList>
            <person name="Maeda T."/>
            <person name="Takahashi S."/>
            <person name="Yoshida T."/>
            <person name="Shimamura S."/>
            <person name="Takaki Y."/>
            <person name="Nagai Y."/>
            <person name="Toyoda A."/>
            <person name="Suzuki Y."/>
            <person name="Arimoto A."/>
            <person name="Ishii H."/>
            <person name="Satoh N."/>
            <person name="Nishiyama T."/>
            <person name="Hasebe M."/>
            <person name="Maruyama T."/>
            <person name="Minagawa J."/>
            <person name="Obokata J."/>
            <person name="Shigenobu S."/>
        </authorList>
    </citation>
    <scope>NUCLEOTIDE SEQUENCE [LARGE SCALE GENOMIC DNA]</scope>
</reference>
<proteinExistence type="predicted"/>
<evidence type="ECO:0000313" key="2">
    <source>
        <dbReference type="EMBL" id="GFR91143.1"/>
    </source>
</evidence>
<dbReference type="Proteomes" id="UP000762676">
    <property type="component" value="Unassembled WGS sequence"/>
</dbReference>
<evidence type="ECO:0000256" key="1">
    <source>
        <dbReference type="SAM" id="SignalP"/>
    </source>
</evidence>